<sequence>RLRLAHFSVKEYLISDRAAQGPSAYYHISEEKANLRMGHACLGRILRHSGEGTEHWNEAEKLSFLYHSARHWFTYFRSIEYTAPTPLSEAAVKVLELGQAWLGIHDPDRPWQSPPLGPWPRPPAIYYCSLLNLATACKLLVNRKEDAVNVNTQGGRYGNALQAAVADATESVVQLLLERGAD</sequence>
<feature type="non-terminal residue" evidence="2">
    <location>
        <position position="1"/>
    </location>
</feature>
<dbReference type="EMBL" id="LN890957">
    <property type="protein sequence ID" value="CUS14581.1"/>
    <property type="molecule type" value="Genomic_DNA"/>
</dbReference>
<keyword evidence="3" id="KW-1185">Reference proteome</keyword>
<feature type="non-terminal residue" evidence="2">
    <location>
        <position position="182"/>
    </location>
</feature>
<evidence type="ECO:0000313" key="3">
    <source>
        <dbReference type="Proteomes" id="UP001412239"/>
    </source>
</evidence>
<organism evidence="2 3">
    <name type="scientific">Tuber aestivum</name>
    <name type="common">summer truffle</name>
    <dbReference type="NCBI Taxonomy" id="59557"/>
    <lineage>
        <taxon>Eukaryota</taxon>
        <taxon>Fungi</taxon>
        <taxon>Dikarya</taxon>
        <taxon>Ascomycota</taxon>
        <taxon>Pezizomycotina</taxon>
        <taxon>Pezizomycetes</taxon>
        <taxon>Pezizales</taxon>
        <taxon>Tuberaceae</taxon>
        <taxon>Tuber</taxon>
    </lineage>
</organism>
<proteinExistence type="predicted"/>
<dbReference type="InterPro" id="IPR002110">
    <property type="entry name" value="Ankyrin_rpt"/>
</dbReference>
<gene>
    <name evidence="2" type="ORF">GSTUAT00001312001</name>
</gene>
<evidence type="ECO:0000256" key="1">
    <source>
        <dbReference type="PROSITE-ProRule" id="PRU00023"/>
    </source>
</evidence>
<dbReference type="PROSITE" id="PS50088">
    <property type="entry name" value="ANK_REPEAT"/>
    <property type="match status" value="1"/>
</dbReference>
<dbReference type="AlphaFoldDB" id="A0A292Q671"/>
<reference evidence="2" key="1">
    <citation type="submission" date="2015-10" db="EMBL/GenBank/DDBJ databases">
        <authorList>
            <person name="Regsiter A."/>
            <person name="william w."/>
        </authorList>
    </citation>
    <scope>NUCLEOTIDE SEQUENCE</scope>
    <source>
        <strain evidence="2">Montdore</strain>
    </source>
</reference>
<evidence type="ECO:0000313" key="2">
    <source>
        <dbReference type="EMBL" id="CUS14581.1"/>
    </source>
</evidence>
<accession>A0A292Q671</accession>
<dbReference type="PROSITE" id="PS50297">
    <property type="entry name" value="ANK_REP_REGION"/>
    <property type="match status" value="1"/>
</dbReference>
<dbReference type="Proteomes" id="UP001412239">
    <property type="component" value="Unassembled WGS sequence"/>
</dbReference>
<protein>
    <submittedName>
        <fullName evidence="2">Uncharacterized protein</fullName>
    </submittedName>
</protein>
<feature type="repeat" description="ANK" evidence="1">
    <location>
        <begin position="156"/>
        <end position="182"/>
    </location>
</feature>
<keyword evidence="1" id="KW-0040">ANK repeat</keyword>
<name>A0A292Q671_9PEZI</name>